<keyword evidence="3 5" id="KW-0460">Magnesium</keyword>
<dbReference type="PANTHER" id="PTHR47253">
    <property type="match status" value="1"/>
</dbReference>
<comment type="similarity">
    <text evidence="2 5">Belongs to the isochorismate synthase family.</text>
</comment>
<dbReference type="EC" id="5.4.4.2" evidence="5"/>
<gene>
    <name evidence="5" type="primary">menF</name>
    <name evidence="7" type="ORF">C2800_00615</name>
</gene>
<feature type="domain" description="Chorismate-utilising enzyme C-terminal" evidence="6">
    <location>
        <begin position="162"/>
        <end position="418"/>
    </location>
</feature>
<evidence type="ECO:0000313" key="7">
    <source>
        <dbReference type="EMBL" id="NNI77942.1"/>
    </source>
</evidence>
<evidence type="ECO:0000256" key="4">
    <source>
        <dbReference type="ARBA" id="ARBA00023235"/>
    </source>
</evidence>
<feature type="binding site" evidence="5">
    <location>
        <position position="277"/>
    </location>
    <ligand>
        <name>Mg(2+)</name>
        <dbReference type="ChEBI" id="CHEBI:18420"/>
    </ligand>
</feature>
<evidence type="ECO:0000256" key="3">
    <source>
        <dbReference type="ARBA" id="ARBA00022842"/>
    </source>
</evidence>
<dbReference type="NCBIfam" id="TIGR00543">
    <property type="entry name" value="isochor_syn"/>
    <property type="match status" value="1"/>
</dbReference>
<dbReference type="Pfam" id="PF00425">
    <property type="entry name" value="Chorismate_bind"/>
    <property type="match status" value="1"/>
</dbReference>
<accession>A0A849CC35</accession>
<feature type="active site" description="Proton donor" evidence="5">
    <location>
        <position position="233"/>
    </location>
</feature>
<dbReference type="AlphaFoldDB" id="A0A849CC35"/>
<organism evidence="7 8">
    <name type="scientific">Pasteurella multocida</name>
    <dbReference type="NCBI Taxonomy" id="747"/>
    <lineage>
        <taxon>Bacteria</taxon>
        <taxon>Pseudomonadati</taxon>
        <taxon>Pseudomonadota</taxon>
        <taxon>Gammaproteobacteria</taxon>
        <taxon>Pasteurellales</taxon>
        <taxon>Pasteurellaceae</taxon>
        <taxon>Pasteurella</taxon>
    </lineage>
</organism>
<dbReference type="InterPro" id="IPR004561">
    <property type="entry name" value="IsoChor_synthase"/>
</dbReference>
<dbReference type="GO" id="GO:0008909">
    <property type="term" value="F:isochorismate synthase activity"/>
    <property type="evidence" value="ECO:0007669"/>
    <property type="project" value="UniProtKB-UniRule"/>
</dbReference>
<evidence type="ECO:0000256" key="2">
    <source>
        <dbReference type="ARBA" id="ARBA00005297"/>
    </source>
</evidence>
<dbReference type="InterPro" id="IPR015890">
    <property type="entry name" value="Chorismate_C"/>
</dbReference>
<comment type="cofactor">
    <cofactor evidence="5">
        <name>Mg(2+)</name>
        <dbReference type="ChEBI" id="CHEBI:18420"/>
    </cofactor>
</comment>
<protein>
    <recommendedName>
        <fullName evidence="5">Isochorismate synthase MenF</fullName>
        <ecNumber evidence="5">5.4.4.2</ecNumber>
    </recommendedName>
    <alternativeName>
        <fullName evidence="5">Isochorismate mutase</fullName>
    </alternativeName>
</protein>
<feature type="active site" description="Proton acceptor" evidence="5">
    <location>
        <position position="183"/>
    </location>
</feature>
<dbReference type="PANTHER" id="PTHR47253:SF4">
    <property type="entry name" value="ISOCHORISMATE SYNTHASE 2, CHLOROPLASTIC"/>
    <property type="match status" value="1"/>
</dbReference>
<evidence type="ECO:0000256" key="1">
    <source>
        <dbReference type="ARBA" id="ARBA00000799"/>
    </source>
</evidence>
<dbReference type="UniPathway" id="UPA00079"/>
<keyword evidence="5" id="KW-0479">Metal-binding</keyword>
<evidence type="ECO:0000313" key="8">
    <source>
        <dbReference type="Proteomes" id="UP000540079"/>
    </source>
</evidence>
<dbReference type="Gene3D" id="3.60.120.10">
    <property type="entry name" value="Anthranilate synthase"/>
    <property type="match status" value="1"/>
</dbReference>
<dbReference type="UniPathway" id="UPA01057">
    <property type="reaction ID" value="UER00163"/>
</dbReference>
<comment type="caution">
    <text evidence="7">The sequence shown here is derived from an EMBL/GenBank/DDBJ whole genome shotgun (WGS) entry which is preliminary data.</text>
</comment>
<comment type="catalytic activity">
    <reaction evidence="1 5">
        <text>chorismate = isochorismate</text>
        <dbReference type="Rhea" id="RHEA:18985"/>
        <dbReference type="ChEBI" id="CHEBI:29748"/>
        <dbReference type="ChEBI" id="CHEBI:29780"/>
        <dbReference type="EC" id="5.4.4.2"/>
    </reaction>
</comment>
<proteinExistence type="inferred from homology"/>
<feature type="binding site" evidence="5">
    <location>
        <position position="414"/>
    </location>
    <ligand>
        <name>Mg(2+)</name>
        <dbReference type="ChEBI" id="CHEBI:18420"/>
    </ligand>
</feature>
<dbReference type="HAMAP" id="MF_01935">
    <property type="entry name" value="MenF"/>
    <property type="match status" value="1"/>
</dbReference>
<dbReference type="RefSeq" id="WP_064964857.1">
    <property type="nucleotide sequence ID" value="NZ_CP090428.1"/>
</dbReference>
<dbReference type="SUPFAM" id="SSF56322">
    <property type="entry name" value="ADC synthase"/>
    <property type="match status" value="1"/>
</dbReference>
<sequence>MDNLQSIKAQFIAQINAYQPEKDRDIVVFQCNTETTFSLLAWLKAQQYYPQFYLHGRDGATKWASIGQVRQFSDVSAAAHFIQEQQLALLGGLQFYGDALFVLPRLLLQQRQEGMTITLFIDGKQFEQDKLVALACLSTFEKQTALQTVKQEISLISQKADQAEWCRWVEQGLQKIKQGELSKIVLANERCFKTAAPLAATDLLVESEKYNLGCYHFMLAESEQRAFIGSSPELLYRRHGLQLKTEALAGTAFMGEDEQQNQQQSDWLLHDKKNEYENQLVVDGICQNLQPFVQQITIEKVELKKLRKVQHLRRRISAQLKAGCGDKDILLAMHPTAAVAGLPQLEAKQALRKLENFDRTWYAGTLGVMGPAYADFCVTIRSAFIEQAENDSQLCVFAGAGIVEGSIPLLEWREIERKAMGLVSLLQQNQL</sequence>
<comment type="pathway">
    <text evidence="5">Quinol/quinone metabolism; menaquinone biosynthesis.</text>
</comment>
<dbReference type="Proteomes" id="UP000540079">
    <property type="component" value="Unassembled WGS sequence"/>
</dbReference>
<dbReference type="InterPro" id="IPR034681">
    <property type="entry name" value="MenF"/>
</dbReference>
<comment type="pathway">
    <text evidence="5">Quinol/quinone metabolism; 1,4-dihydroxy-2-naphthoate biosynthesis; 1,4-dihydroxy-2-naphthoate from chorismate: step 1/7.</text>
</comment>
<keyword evidence="4 5" id="KW-0413">Isomerase</keyword>
<dbReference type="InterPro" id="IPR005801">
    <property type="entry name" value="ADC_synthase"/>
</dbReference>
<keyword evidence="5" id="KW-0474">Menaquinone biosynthesis</keyword>
<name>A0A849CC35_PASMD</name>
<dbReference type="GO" id="GO:0009234">
    <property type="term" value="P:menaquinone biosynthetic process"/>
    <property type="evidence" value="ECO:0007669"/>
    <property type="project" value="UniProtKB-UniRule"/>
</dbReference>
<comment type="function">
    <text evidence="5">Catalyzes the conversion of chorismate to isochorismate.</text>
</comment>
<reference evidence="7 8" key="1">
    <citation type="journal article" date="2018" name="Front. Microbiol.">
        <title>Genetic and Phylogenetic Characteristics of Pasteurella multocida Isolates From Different Host Species.</title>
        <authorList>
            <person name="Peng Z."/>
            <person name="Liang W."/>
            <person name="Wang F."/>
            <person name="Xu Z."/>
            <person name="Xie Z."/>
            <person name="Lian Z."/>
            <person name="Hua L."/>
            <person name="Zhou R."/>
            <person name="Chen H."/>
            <person name="Wu B."/>
        </authorList>
    </citation>
    <scope>NUCLEOTIDE SEQUENCE [LARGE SCALE GENOMIC DNA]</scope>
    <source>
        <strain evidence="7 8">HNA06</strain>
    </source>
</reference>
<evidence type="ECO:0000259" key="6">
    <source>
        <dbReference type="Pfam" id="PF00425"/>
    </source>
</evidence>
<evidence type="ECO:0000256" key="5">
    <source>
        <dbReference type="HAMAP-Rule" id="MF_01935"/>
    </source>
</evidence>
<dbReference type="GO" id="GO:0000287">
    <property type="term" value="F:magnesium ion binding"/>
    <property type="evidence" value="ECO:0007669"/>
    <property type="project" value="UniProtKB-UniRule"/>
</dbReference>
<dbReference type="EMBL" id="PPVL01000001">
    <property type="protein sequence ID" value="NNI77942.1"/>
    <property type="molecule type" value="Genomic_DNA"/>
</dbReference>
<dbReference type="InterPro" id="IPR044250">
    <property type="entry name" value="MenF-like"/>
</dbReference>